<evidence type="ECO:0000256" key="3">
    <source>
        <dbReference type="PROSITE-ProRule" id="PRU00169"/>
    </source>
</evidence>
<evidence type="ECO:0000313" key="6">
    <source>
        <dbReference type="Proteomes" id="UP000605201"/>
    </source>
</evidence>
<evidence type="ECO:0000256" key="2">
    <source>
        <dbReference type="ARBA" id="ARBA00023012"/>
    </source>
</evidence>
<keyword evidence="1 3" id="KW-0597">Phosphoprotein</keyword>
<name>A0A8J6P2B0_9BACT</name>
<reference evidence="5 6" key="1">
    <citation type="submission" date="2020-08" db="EMBL/GenBank/DDBJ databases">
        <title>Bridging the membrane lipid divide: bacteria of the FCB group superphylum have the potential to synthesize archaeal ether lipids.</title>
        <authorList>
            <person name="Villanueva L."/>
            <person name="Von Meijenfeldt F.A.B."/>
            <person name="Westbye A.B."/>
            <person name="Yadav S."/>
            <person name="Hopmans E.C."/>
            <person name="Dutilh B.E."/>
            <person name="Sinninghe Damste J.S."/>
        </authorList>
    </citation>
    <scope>NUCLEOTIDE SEQUENCE [LARGE SCALE GENOMIC DNA]</scope>
    <source>
        <strain evidence="5">NIOZ-UU17</strain>
    </source>
</reference>
<comment type="caution">
    <text evidence="5">The sequence shown here is derived from an EMBL/GenBank/DDBJ whole genome shotgun (WGS) entry which is preliminary data.</text>
</comment>
<proteinExistence type="predicted"/>
<dbReference type="Proteomes" id="UP000605201">
    <property type="component" value="Unassembled WGS sequence"/>
</dbReference>
<feature type="modified residue" description="4-aspartylphosphate" evidence="3">
    <location>
        <position position="53"/>
    </location>
</feature>
<evidence type="ECO:0000259" key="4">
    <source>
        <dbReference type="PROSITE" id="PS50110"/>
    </source>
</evidence>
<dbReference type="InterPro" id="IPR011006">
    <property type="entry name" value="CheY-like_superfamily"/>
</dbReference>
<feature type="domain" description="Response regulatory" evidence="4">
    <location>
        <begin position="2"/>
        <end position="116"/>
    </location>
</feature>
<dbReference type="CDD" id="cd17546">
    <property type="entry name" value="REC_hyHK_CKI1_RcsC-like"/>
    <property type="match status" value="1"/>
</dbReference>
<protein>
    <submittedName>
        <fullName evidence="5">Response regulator</fullName>
    </submittedName>
</protein>
<evidence type="ECO:0000256" key="1">
    <source>
        <dbReference type="ARBA" id="ARBA00022553"/>
    </source>
</evidence>
<dbReference type="PANTHER" id="PTHR45339:SF1">
    <property type="entry name" value="HYBRID SIGNAL TRANSDUCTION HISTIDINE KINASE J"/>
    <property type="match status" value="1"/>
</dbReference>
<organism evidence="5 6">
    <name type="scientific">Candidatus Desulfatibia vada</name>
    <dbReference type="NCBI Taxonomy" id="2841696"/>
    <lineage>
        <taxon>Bacteria</taxon>
        <taxon>Pseudomonadati</taxon>
        <taxon>Thermodesulfobacteriota</taxon>
        <taxon>Desulfobacteria</taxon>
        <taxon>Desulfobacterales</taxon>
        <taxon>Desulfobacterales incertae sedis</taxon>
        <taxon>Candidatus Desulfatibia</taxon>
    </lineage>
</organism>
<evidence type="ECO:0000313" key="5">
    <source>
        <dbReference type="EMBL" id="MBC8431847.1"/>
    </source>
</evidence>
<dbReference type="InterPro" id="IPR001789">
    <property type="entry name" value="Sig_transdc_resp-reg_receiver"/>
</dbReference>
<dbReference type="AlphaFoldDB" id="A0A8J6P2B0"/>
<accession>A0A8J6P2B0</accession>
<dbReference type="GO" id="GO:0000160">
    <property type="term" value="P:phosphorelay signal transduction system"/>
    <property type="evidence" value="ECO:0007669"/>
    <property type="project" value="UniProtKB-KW"/>
</dbReference>
<gene>
    <name evidence="5" type="ORF">H8D96_07990</name>
</gene>
<keyword evidence="2" id="KW-0902">Two-component regulatory system</keyword>
<dbReference type="Gene3D" id="3.40.50.2300">
    <property type="match status" value="1"/>
</dbReference>
<sequence length="243" mass="28033">MRILIAEDDSSLQKMAGRLMTYWGFDFDMVSNGQEAVNYAKMNGCAYDLCLMDIDMPIMDGLEATKIIRHELRYFPIMALTGNLGTKKRYLEIGMDDFLEKPYSIKNLHSKINKLTTKVEKICLVNKKLKLTKETPMNREELQELIELKKKGLTKLKLVGTGTTFVVHRNIQNKISYDIVGEGKELSEFIDRSENEPGRCHLYKTNLHVTKDIFTPEELESAIQIENEIAEKFMQVVDKKIQD</sequence>
<dbReference type="Pfam" id="PF00072">
    <property type="entry name" value="Response_reg"/>
    <property type="match status" value="1"/>
</dbReference>
<dbReference type="PANTHER" id="PTHR45339">
    <property type="entry name" value="HYBRID SIGNAL TRANSDUCTION HISTIDINE KINASE J"/>
    <property type="match status" value="1"/>
</dbReference>
<dbReference type="PROSITE" id="PS50110">
    <property type="entry name" value="RESPONSE_REGULATORY"/>
    <property type="match status" value="1"/>
</dbReference>
<dbReference type="EMBL" id="JACNIG010000184">
    <property type="protein sequence ID" value="MBC8431847.1"/>
    <property type="molecule type" value="Genomic_DNA"/>
</dbReference>
<dbReference type="SUPFAM" id="SSF52172">
    <property type="entry name" value="CheY-like"/>
    <property type="match status" value="1"/>
</dbReference>
<dbReference type="SMART" id="SM00448">
    <property type="entry name" value="REC"/>
    <property type="match status" value="1"/>
</dbReference>